<dbReference type="PROSITE" id="PS50048">
    <property type="entry name" value="ZN2_CY6_FUNGAL_2"/>
    <property type="match status" value="1"/>
</dbReference>
<dbReference type="GO" id="GO:0000981">
    <property type="term" value="F:DNA-binding transcription factor activity, RNA polymerase II-specific"/>
    <property type="evidence" value="ECO:0007669"/>
    <property type="project" value="InterPro"/>
</dbReference>
<dbReference type="CDD" id="cd00067">
    <property type="entry name" value="GAL4"/>
    <property type="match status" value="1"/>
</dbReference>
<evidence type="ECO:0000313" key="11">
    <source>
        <dbReference type="Proteomes" id="UP001222932"/>
    </source>
</evidence>
<evidence type="ECO:0000256" key="4">
    <source>
        <dbReference type="ARBA" id="ARBA00023015"/>
    </source>
</evidence>
<dbReference type="SUPFAM" id="SSF57701">
    <property type="entry name" value="Zn2/Cys6 DNA-binding domain"/>
    <property type="match status" value="1"/>
</dbReference>
<comment type="caution">
    <text evidence="10">The sequence shown here is derived from an EMBL/GenBank/DDBJ whole genome shotgun (WGS) entry which is preliminary data.</text>
</comment>
<dbReference type="InterPro" id="IPR036864">
    <property type="entry name" value="Zn2-C6_fun-type_DNA-bd_sf"/>
</dbReference>
<dbReference type="Pfam" id="PF00172">
    <property type="entry name" value="Zn_clus"/>
    <property type="match status" value="1"/>
</dbReference>
<evidence type="ECO:0000256" key="2">
    <source>
        <dbReference type="ARBA" id="ARBA00022723"/>
    </source>
</evidence>
<dbReference type="CDD" id="cd12148">
    <property type="entry name" value="fungal_TF_MHR"/>
    <property type="match status" value="1"/>
</dbReference>
<dbReference type="PANTHER" id="PTHR31845:SF34">
    <property type="entry name" value="TRANSCRIPTIONAL ACTIVATOR OF PROTEASES PRTT"/>
    <property type="match status" value="1"/>
</dbReference>
<evidence type="ECO:0000256" key="5">
    <source>
        <dbReference type="ARBA" id="ARBA00023125"/>
    </source>
</evidence>
<keyword evidence="4" id="KW-0805">Transcription regulation</keyword>
<keyword evidence="5" id="KW-0238">DNA-binding</keyword>
<proteinExistence type="predicted"/>
<dbReference type="SMART" id="SM00066">
    <property type="entry name" value="GAL4"/>
    <property type="match status" value="1"/>
</dbReference>
<organism evidence="10 11">
    <name type="scientific">Cutaneotrichosporon spelunceum</name>
    <dbReference type="NCBI Taxonomy" id="1672016"/>
    <lineage>
        <taxon>Eukaryota</taxon>
        <taxon>Fungi</taxon>
        <taxon>Dikarya</taxon>
        <taxon>Basidiomycota</taxon>
        <taxon>Agaricomycotina</taxon>
        <taxon>Tremellomycetes</taxon>
        <taxon>Trichosporonales</taxon>
        <taxon>Trichosporonaceae</taxon>
        <taxon>Cutaneotrichosporon</taxon>
    </lineage>
</organism>
<dbReference type="EMBL" id="BTCM01000001">
    <property type="protein sequence ID" value="GMK54054.1"/>
    <property type="molecule type" value="Genomic_DNA"/>
</dbReference>
<feature type="region of interest" description="Disordered" evidence="8">
    <location>
        <begin position="172"/>
        <end position="255"/>
    </location>
</feature>
<evidence type="ECO:0000256" key="1">
    <source>
        <dbReference type="ARBA" id="ARBA00004123"/>
    </source>
</evidence>
<dbReference type="GO" id="GO:0005634">
    <property type="term" value="C:nucleus"/>
    <property type="evidence" value="ECO:0007669"/>
    <property type="project" value="UniProtKB-SubCell"/>
</dbReference>
<dbReference type="GO" id="GO:0000976">
    <property type="term" value="F:transcription cis-regulatory region binding"/>
    <property type="evidence" value="ECO:0007669"/>
    <property type="project" value="TreeGrafter"/>
</dbReference>
<dbReference type="InterPro" id="IPR051089">
    <property type="entry name" value="prtT"/>
</dbReference>
<feature type="domain" description="Zn(2)-C6 fungal-type" evidence="9">
    <location>
        <begin position="31"/>
        <end position="61"/>
    </location>
</feature>
<comment type="subcellular location">
    <subcellularLocation>
        <location evidence="1">Nucleus</location>
    </subcellularLocation>
</comment>
<evidence type="ECO:0000256" key="8">
    <source>
        <dbReference type="SAM" id="MobiDB-lite"/>
    </source>
</evidence>
<keyword evidence="11" id="KW-1185">Reference proteome</keyword>
<dbReference type="PANTHER" id="PTHR31845">
    <property type="entry name" value="FINGER DOMAIN PROTEIN, PUTATIVE-RELATED"/>
    <property type="match status" value="1"/>
</dbReference>
<reference evidence="10" key="2">
    <citation type="submission" date="2023-06" db="EMBL/GenBank/DDBJ databases">
        <authorList>
            <person name="Kobayashi Y."/>
            <person name="Kayamori A."/>
            <person name="Aoki K."/>
            <person name="Shiwa Y."/>
            <person name="Fujita N."/>
            <person name="Sugita T."/>
            <person name="Iwasaki W."/>
            <person name="Tanaka N."/>
            <person name="Takashima M."/>
        </authorList>
    </citation>
    <scope>NUCLEOTIDE SEQUENCE</scope>
    <source>
        <strain evidence="10">HIS016</strain>
    </source>
</reference>
<dbReference type="InterPro" id="IPR001138">
    <property type="entry name" value="Zn2Cys6_DnaBD"/>
</dbReference>
<keyword evidence="2" id="KW-0479">Metal-binding</keyword>
<feature type="region of interest" description="Disordered" evidence="8">
    <location>
        <begin position="1"/>
        <end position="29"/>
    </location>
</feature>
<gene>
    <name evidence="10" type="ORF">CspeluHIS016_0106400</name>
</gene>
<keyword evidence="7" id="KW-0539">Nucleus</keyword>
<dbReference type="PROSITE" id="PS00463">
    <property type="entry name" value="ZN2_CY6_FUNGAL_1"/>
    <property type="match status" value="1"/>
</dbReference>
<accession>A0AAD3Y9U9</accession>
<evidence type="ECO:0000256" key="7">
    <source>
        <dbReference type="ARBA" id="ARBA00023242"/>
    </source>
</evidence>
<feature type="compositionally biased region" description="Polar residues" evidence="8">
    <location>
        <begin position="176"/>
        <end position="187"/>
    </location>
</feature>
<protein>
    <recommendedName>
        <fullName evidence="9">Zn(2)-C6 fungal-type domain-containing protein</fullName>
    </recommendedName>
</protein>
<evidence type="ECO:0000256" key="6">
    <source>
        <dbReference type="ARBA" id="ARBA00023163"/>
    </source>
</evidence>
<evidence type="ECO:0000313" key="10">
    <source>
        <dbReference type="EMBL" id="GMK54054.1"/>
    </source>
</evidence>
<sequence>MPPRPRYASDSEGPNKAQKTNTPRPRRAARACEKCRASKLRCVAAGDRCAHCIKMDLECVYTDPPPASAVPGDERLLRLEANVGKLLEIMQKGGEGQPPQPSPAAARQESPIVHHATLETLSQLAGDGIMGSWISPPAPRHTISPVGPNFFDTLVSAATEISPLACAELSPLGEPSISSNTTKTPTSGHEHDYPTHARPIPRAGAGSRMAAFTDPSSHEAPFRPLTYNPDTFRNTEIDGEPLGAGTPKRGRGDPIDRGIFSEAEARRLFDFFVKHIAFFMPVFQEPMTFDAVRHRSSFLLSTILAIAAKYNCVSTGTADMSVDEDKWFEIRALALSSYFQALISKVHCLGAWFSGVLTEEDVQAMLLQCAWGLQDRGASTDPWMMTGSAYRLARRLGIHLVAGALRAGTPPTARLVASLKTYLCLYAFDRFFTVGFGRPETEGFEQGTLDASLLITLIDSDETALFCSPESAVCVTAYVELATIAKHYSRFVNVLLKESPGSFQVEMRDLDGQLDVFSRRWLWLLSPLAAKLGPASLPIKMLYNHIRLCVHAVPLKPVSHPASDLFLQRTGLQGPSGAETLSTCLRKAQDSAIGIIQAFADDAYNTILCLGYDYAFMLLAHAAAILLSMTTISVCGVSAQPSRGGVDGVAAKRYCEMAIAAMVESNRSANFFPCDMACNLSLIAQEMGIAVVEWMSDGRCSVGRSENCACSHRSQGGDATDLSFMFDIDQFLQPGFLDSGSLFSSALLT</sequence>
<reference evidence="10" key="1">
    <citation type="journal article" date="2023" name="BMC Genomics">
        <title>Chromosome-level genome assemblies of Cutaneotrichosporon spp. (Trichosporonales, Basidiomycota) reveal imbalanced evolution between nucleotide sequences and chromosome synteny.</title>
        <authorList>
            <person name="Kobayashi Y."/>
            <person name="Kayamori A."/>
            <person name="Aoki K."/>
            <person name="Shiwa Y."/>
            <person name="Matsutani M."/>
            <person name="Fujita N."/>
            <person name="Sugita T."/>
            <person name="Iwasaki W."/>
            <person name="Tanaka N."/>
            <person name="Takashima M."/>
        </authorList>
    </citation>
    <scope>NUCLEOTIDE SEQUENCE</scope>
    <source>
        <strain evidence="10">HIS016</strain>
    </source>
</reference>
<name>A0AAD3Y9U9_9TREE</name>
<keyword evidence="6" id="KW-0804">Transcription</keyword>
<dbReference type="Gene3D" id="4.10.240.10">
    <property type="entry name" value="Zn(2)-C6 fungal-type DNA-binding domain"/>
    <property type="match status" value="1"/>
</dbReference>
<evidence type="ECO:0000259" key="9">
    <source>
        <dbReference type="PROSITE" id="PS50048"/>
    </source>
</evidence>
<evidence type="ECO:0000256" key="3">
    <source>
        <dbReference type="ARBA" id="ARBA00022833"/>
    </source>
</evidence>
<dbReference type="Proteomes" id="UP001222932">
    <property type="component" value="Unassembled WGS sequence"/>
</dbReference>
<dbReference type="GO" id="GO:0008270">
    <property type="term" value="F:zinc ion binding"/>
    <property type="evidence" value="ECO:0007669"/>
    <property type="project" value="InterPro"/>
</dbReference>
<dbReference type="AlphaFoldDB" id="A0AAD3Y9U9"/>
<keyword evidence="3" id="KW-0862">Zinc</keyword>